<gene>
    <name evidence="4" type="ORF">ANN_14220</name>
</gene>
<dbReference type="PANTHER" id="PTHR19303:SF74">
    <property type="entry name" value="POGO TRANSPOSABLE ELEMENT WITH KRAB DOMAIN"/>
    <property type="match status" value="1"/>
</dbReference>
<protein>
    <recommendedName>
        <fullName evidence="6">DDE-1 domain-containing protein</fullName>
    </recommendedName>
</protein>
<feature type="domain" description="DUF4817" evidence="3">
    <location>
        <begin position="573"/>
        <end position="606"/>
    </location>
</feature>
<dbReference type="InterPro" id="IPR013083">
    <property type="entry name" value="Znf_RING/FYVE/PHD"/>
</dbReference>
<evidence type="ECO:0000313" key="4">
    <source>
        <dbReference type="EMBL" id="KAJ4438281.1"/>
    </source>
</evidence>
<dbReference type="InterPro" id="IPR032135">
    <property type="entry name" value="DUF4817"/>
</dbReference>
<feature type="compositionally biased region" description="Basic and acidic residues" evidence="1">
    <location>
        <begin position="398"/>
        <end position="425"/>
    </location>
</feature>
<dbReference type="EMBL" id="JAJSOF020000019">
    <property type="protein sequence ID" value="KAJ4438281.1"/>
    <property type="molecule type" value="Genomic_DNA"/>
</dbReference>
<dbReference type="Pfam" id="PF03184">
    <property type="entry name" value="DDE_1"/>
    <property type="match status" value="1"/>
</dbReference>
<dbReference type="Gene3D" id="3.30.40.10">
    <property type="entry name" value="Zinc/RING finger domain, C3HC4 (zinc finger)"/>
    <property type="match status" value="1"/>
</dbReference>
<evidence type="ECO:0008006" key="6">
    <source>
        <dbReference type="Google" id="ProtNLM"/>
    </source>
</evidence>
<evidence type="ECO:0000256" key="1">
    <source>
        <dbReference type="SAM" id="MobiDB-lite"/>
    </source>
</evidence>
<keyword evidence="5" id="KW-1185">Reference proteome</keyword>
<organism evidence="4 5">
    <name type="scientific">Periplaneta americana</name>
    <name type="common">American cockroach</name>
    <name type="synonym">Blatta americana</name>
    <dbReference type="NCBI Taxonomy" id="6978"/>
    <lineage>
        <taxon>Eukaryota</taxon>
        <taxon>Metazoa</taxon>
        <taxon>Ecdysozoa</taxon>
        <taxon>Arthropoda</taxon>
        <taxon>Hexapoda</taxon>
        <taxon>Insecta</taxon>
        <taxon>Pterygota</taxon>
        <taxon>Neoptera</taxon>
        <taxon>Polyneoptera</taxon>
        <taxon>Dictyoptera</taxon>
        <taxon>Blattodea</taxon>
        <taxon>Blattoidea</taxon>
        <taxon>Blattidae</taxon>
        <taxon>Blattinae</taxon>
        <taxon>Periplaneta</taxon>
    </lineage>
</organism>
<proteinExistence type="predicted"/>
<dbReference type="InterPro" id="IPR011011">
    <property type="entry name" value="Znf_FYVE_PHD"/>
</dbReference>
<reference evidence="4 5" key="1">
    <citation type="journal article" date="2022" name="Allergy">
        <title>Genome assembly and annotation of Periplaneta americana reveal a comprehensive cockroach allergen profile.</title>
        <authorList>
            <person name="Wang L."/>
            <person name="Xiong Q."/>
            <person name="Saelim N."/>
            <person name="Wang L."/>
            <person name="Nong W."/>
            <person name="Wan A.T."/>
            <person name="Shi M."/>
            <person name="Liu X."/>
            <person name="Cao Q."/>
            <person name="Hui J.H.L."/>
            <person name="Sookrung N."/>
            <person name="Leung T.F."/>
            <person name="Tungtrongchitr A."/>
            <person name="Tsui S.K.W."/>
        </authorList>
    </citation>
    <scope>NUCLEOTIDE SEQUENCE [LARGE SCALE GENOMIC DNA]</scope>
    <source>
        <strain evidence="4">PWHHKU_190912</strain>
    </source>
</reference>
<evidence type="ECO:0000313" key="5">
    <source>
        <dbReference type="Proteomes" id="UP001148838"/>
    </source>
</evidence>
<feature type="domain" description="DDE-1" evidence="2">
    <location>
        <begin position="165"/>
        <end position="227"/>
    </location>
</feature>
<sequence>MKEFRRLAYQLAERNGCKHPFNNNTGMAGEDWGLGFIARHPDLSMRKPEGTSGARAMGFNKVAVSQIFALLTHVIDENKLTGAQIYNCDETGMTVVPKLHSKIIATKGQRQVGVLTSAERGNTVTVEICCSAAGNFMPPMLIYPRKRKQQEYEVGLPSGGWAERQKERPVLLLLDGHASHTKSLDVTDLARNNGVILLCFPPHCSHRLQPLDVAFMRPLSLYYEDEVRRCLRSNPGKVVTLWQVSTFRTGFHKRCEHENCAKRVRKGKLWPTNINVFSDDDFLPAATTDIQIADRELPAMNQEILETERANDIPIVLSSVRPVELTTSVDEPQPLCSGMPDTPTHRPNSLNSSFPSHSTGNAIPVPKVEIGQRRVARKRGKTAILTTSPYKAQLQEAQKTKEVKQTKVKRKLLDQEKIGNSEKQSRPKPKKVRKTAEEKVEETECFYCNELYSTSNEGWVSCVKCKQWAHNSCAGYVRAWFLSEAIKALYHDFLFMRELINYQDIDPQISKVAANKFPTISGTWFPELSLPSKETLRGHSDSSFRREGYIQCCVGVRLCDMYSNQELAEIHFMYGKADGNAALARRLYQERYPQRQCPDRKTFVRLHYRLCDYVKFNSPGLGRGRPRYTTPEVQEEILEAVNMTPFYISTRRVVLQVNVPHTTVWRLLKEYRINCILIICNVYRPCHQQITLHELGSVSGSCSSVV</sequence>
<comment type="caution">
    <text evidence="4">The sequence shown here is derived from an EMBL/GenBank/DDBJ whole genome shotgun (WGS) entry which is preliminary data.</text>
</comment>
<evidence type="ECO:0000259" key="2">
    <source>
        <dbReference type="Pfam" id="PF03184"/>
    </source>
</evidence>
<name>A0ABQ8SVQ4_PERAM</name>
<accession>A0ABQ8SVQ4</accession>
<dbReference type="InterPro" id="IPR050863">
    <property type="entry name" value="CenT-Element_Derived"/>
</dbReference>
<dbReference type="Proteomes" id="UP001148838">
    <property type="component" value="Unassembled WGS sequence"/>
</dbReference>
<dbReference type="SUPFAM" id="SSF57903">
    <property type="entry name" value="FYVE/PHD zinc finger"/>
    <property type="match status" value="1"/>
</dbReference>
<dbReference type="Pfam" id="PF16087">
    <property type="entry name" value="DUF4817"/>
    <property type="match status" value="1"/>
</dbReference>
<dbReference type="PANTHER" id="PTHR19303">
    <property type="entry name" value="TRANSPOSON"/>
    <property type="match status" value="1"/>
</dbReference>
<evidence type="ECO:0000259" key="3">
    <source>
        <dbReference type="Pfam" id="PF16087"/>
    </source>
</evidence>
<feature type="region of interest" description="Disordered" evidence="1">
    <location>
        <begin position="394"/>
        <end position="435"/>
    </location>
</feature>
<dbReference type="InterPro" id="IPR004875">
    <property type="entry name" value="DDE_SF_endonuclease_dom"/>
</dbReference>